<dbReference type="AlphaFoldDB" id="A0A931A744"/>
<protein>
    <submittedName>
        <fullName evidence="1">Penicillin-binding protein</fullName>
    </submittedName>
</protein>
<evidence type="ECO:0000313" key="2">
    <source>
        <dbReference type="Proteomes" id="UP000605361"/>
    </source>
</evidence>
<gene>
    <name evidence="1" type="ORF">ITP53_11650</name>
</gene>
<keyword evidence="2" id="KW-1185">Reference proteome</keyword>
<proteinExistence type="predicted"/>
<sequence>AVDFAPLTGTYRREGVAVHVSERAGTPHLVYELLGDMKDMSPPIEADLVPVSKTVFAARGDGPLSGEWMPVVFSTLADGTGCVYFGMRVTPKVTSS</sequence>
<dbReference type="EMBL" id="JADOGI010000027">
    <property type="protein sequence ID" value="MBF8186388.1"/>
    <property type="molecule type" value="Genomic_DNA"/>
</dbReference>
<organism evidence="1 2">
    <name type="scientific">Nonomuraea cypriaca</name>
    <dbReference type="NCBI Taxonomy" id="1187855"/>
    <lineage>
        <taxon>Bacteria</taxon>
        <taxon>Bacillati</taxon>
        <taxon>Actinomycetota</taxon>
        <taxon>Actinomycetes</taxon>
        <taxon>Streptosporangiales</taxon>
        <taxon>Streptosporangiaceae</taxon>
        <taxon>Nonomuraea</taxon>
    </lineage>
</organism>
<accession>A0A931A744</accession>
<name>A0A931A744_9ACTN</name>
<feature type="non-terminal residue" evidence="1">
    <location>
        <position position="1"/>
    </location>
</feature>
<dbReference type="Proteomes" id="UP000605361">
    <property type="component" value="Unassembled WGS sequence"/>
</dbReference>
<comment type="caution">
    <text evidence="1">The sequence shown here is derived from an EMBL/GenBank/DDBJ whole genome shotgun (WGS) entry which is preliminary data.</text>
</comment>
<reference evidence="1" key="1">
    <citation type="submission" date="2020-11" db="EMBL/GenBank/DDBJ databases">
        <title>Whole-genome analyses of Nonomuraea sp. K274.</title>
        <authorList>
            <person name="Veyisoglu A."/>
        </authorList>
    </citation>
    <scope>NUCLEOTIDE SEQUENCE</scope>
    <source>
        <strain evidence="1">K274</strain>
    </source>
</reference>
<evidence type="ECO:0000313" key="1">
    <source>
        <dbReference type="EMBL" id="MBF8186388.1"/>
    </source>
</evidence>